<dbReference type="InterPro" id="IPR030482">
    <property type="entry name" value="PDRG1"/>
</dbReference>
<dbReference type="Gene3D" id="2.40.30.30">
    <property type="entry name" value="Riboflavin kinase-like"/>
    <property type="match status" value="1"/>
</dbReference>
<dbReference type="GO" id="GO:0000166">
    <property type="term" value="F:nucleotide binding"/>
    <property type="evidence" value="ECO:0007669"/>
    <property type="project" value="UniProtKB-KW"/>
</dbReference>
<organism evidence="8 9">
    <name type="scientific">Acorus calamus</name>
    <name type="common">Sweet flag</name>
    <dbReference type="NCBI Taxonomy" id="4465"/>
    <lineage>
        <taxon>Eukaryota</taxon>
        <taxon>Viridiplantae</taxon>
        <taxon>Streptophyta</taxon>
        <taxon>Embryophyta</taxon>
        <taxon>Tracheophyta</taxon>
        <taxon>Spermatophyta</taxon>
        <taxon>Magnoliopsida</taxon>
        <taxon>Liliopsida</taxon>
        <taxon>Acoraceae</taxon>
        <taxon>Acorus</taxon>
    </lineage>
</organism>
<dbReference type="PANTHER" id="PTHR21162">
    <property type="entry name" value="P53 AND DNA DAMAGE-REGULATED PROTEIN"/>
    <property type="match status" value="1"/>
</dbReference>
<comment type="subcellular location">
    <subcellularLocation>
        <location evidence="1">Cytoplasm</location>
    </subcellularLocation>
</comment>
<evidence type="ECO:0000256" key="7">
    <source>
        <dbReference type="ARBA" id="ARBA00023186"/>
    </source>
</evidence>
<evidence type="ECO:0000313" key="8">
    <source>
        <dbReference type="EMBL" id="KAK1320769.1"/>
    </source>
</evidence>
<keyword evidence="2" id="KW-0963">Cytoplasm</keyword>
<dbReference type="InterPro" id="IPR023465">
    <property type="entry name" value="Riboflavin_kinase_dom_sf"/>
</dbReference>
<name>A0AAV9F693_ACOCL</name>
<keyword evidence="6" id="KW-0547">Nucleotide-binding</keyword>
<sequence length="404" mass="46046">MDPGMKQLQECLTEIEIEAEHLLLARHQLVENDKARNGNREALTALRKKARTTRSSVPSAFETIMREVEGTEARTMMKEVVSFRPLENNILWDQEHFDFEAKKLQSYVKEKSFLISERGALADKINPSVLKSLMQKWKVEQGKLQTPDMYSKCCFMNKFCDTETPILAVIFDLDGTILNTEKATVGVLKEFLKKYGKDLDVEKEEARLGKMFKESAISIIEDYGLPLTVDEYAAEIMPFYIERVGVVAAKAAGMKVVALPSLHSQAHRYSIADYVLHNLLEFQPELFSLPAFEDYKDSSASLPDQVWGIYFGWAKLEMNKIFKAVVSFGWDLSCGTTKRTILLTLVGESNEKLFQEPLLLLIVGYVRKLKYELVDITEEDMNIAEAALDLFMFAHHKSSPLLEE</sequence>
<keyword evidence="9" id="KW-1185">Reference proteome</keyword>
<keyword evidence="7" id="KW-0143">Chaperone</keyword>
<dbReference type="InterPro" id="IPR023198">
    <property type="entry name" value="PGP-like_dom2"/>
</dbReference>
<evidence type="ECO:0000313" key="9">
    <source>
        <dbReference type="Proteomes" id="UP001180020"/>
    </source>
</evidence>
<protein>
    <submittedName>
        <fullName evidence="8">Uncharacterized protein</fullName>
    </submittedName>
</protein>
<dbReference type="EMBL" id="JAUJYO010000003">
    <property type="protein sequence ID" value="KAK1320769.1"/>
    <property type="molecule type" value="Genomic_DNA"/>
</dbReference>
<evidence type="ECO:0000256" key="6">
    <source>
        <dbReference type="ARBA" id="ARBA00022741"/>
    </source>
</evidence>
<dbReference type="GO" id="GO:0008531">
    <property type="term" value="F:riboflavin kinase activity"/>
    <property type="evidence" value="ECO:0007669"/>
    <property type="project" value="InterPro"/>
</dbReference>
<keyword evidence="4" id="KW-0288">FMN</keyword>
<gene>
    <name evidence="8" type="ORF">QJS10_CPA03g01491</name>
</gene>
<dbReference type="Gene3D" id="3.40.50.1000">
    <property type="entry name" value="HAD superfamily/HAD-like"/>
    <property type="match status" value="1"/>
</dbReference>
<evidence type="ECO:0000256" key="1">
    <source>
        <dbReference type="ARBA" id="ARBA00004496"/>
    </source>
</evidence>
<dbReference type="PANTHER" id="PTHR21162:SF0">
    <property type="entry name" value="P53 AND DNA DAMAGE-REGULATED PROTEIN 1"/>
    <property type="match status" value="1"/>
</dbReference>
<dbReference type="GO" id="GO:0009231">
    <property type="term" value="P:riboflavin biosynthetic process"/>
    <property type="evidence" value="ECO:0007669"/>
    <property type="project" value="InterPro"/>
</dbReference>
<dbReference type="InterPro" id="IPR036412">
    <property type="entry name" value="HAD-like_sf"/>
</dbReference>
<dbReference type="Pfam" id="PF13419">
    <property type="entry name" value="HAD_2"/>
    <property type="match status" value="1"/>
</dbReference>
<dbReference type="GO" id="GO:0005737">
    <property type="term" value="C:cytoplasm"/>
    <property type="evidence" value="ECO:0007669"/>
    <property type="project" value="UniProtKB-SubCell"/>
</dbReference>
<dbReference type="SUPFAM" id="SSF56784">
    <property type="entry name" value="HAD-like"/>
    <property type="match status" value="1"/>
</dbReference>
<evidence type="ECO:0000256" key="4">
    <source>
        <dbReference type="ARBA" id="ARBA00022643"/>
    </source>
</evidence>
<reference evidence="8" key="2">
    <citation type="submission" date="2023-06" db="EMBL/GenBank/DDBJ databases">
        <authorList>
            <person name="Ma L."/>
            <person name="Liu K.-W."/>
            <person name="Li Z."/>
            <person name="Hsiao Y.-Y."/>
            <person name="Qi Y."/>
            <person name="Fu T."/>
            <person name="Tang G."/>
            <person name="Zhang D."/>
            <person name="Sun W.-H."/>
            <person name="Liu D.-K."/>
            <person name="Li Y."/>
            <person name="Chen G.-Z."/>
            <person name="Liu X.-D."/>
            <person name="Liao X.-Y."/>
            <person name="Jiang Y.-T."/>
            <person name="Yu X."/>
            <person name="Hao Y."/>
            <person name="Huang J."/>
            <person name="Zhao X.-W."/>
            <person name="Ke S."/>
            <person name="Chen Y.-Y."/>
            <person name="Wu W.-L."/>
            <person name="Hsu J.-L."/>
            <person name="Lin Y.-F."/>
            <person name="Huang M.-D."/>
            <person name="Li C.-Y."/>
            <person name="Huang L."/>
            <person name="Wang Z.-W."/>
            <person name="Zhao X."/>
            <person name="Zhong W.-Y."/>
            <person name="Peng D.-H."/>
            <person name="Ahmad S."/>
            <person name="Lan S."/>
            <person name="Zhang J.-S."/>
            <person name="Tsai W.-C."/>
            <person name="Van De Peer Y."/>
            <person name="Liu Z.-J."/>
        </authorList>
    </citation>
    <scope>NUCLEOTIDE SEQUENCE</scope>
    <source>
        <strain evidence="8">CP</strain>
        <tissue evidence="8">Leaves</tissue>
    </source>
</reference>
<keyword evidence="5" id="KW-0808">Transferase</keyword>
<reference evidence="8" key="1">
    <citation type="journal article" date="2023" name="Nat. Commun.">
        <title>Diploid and tetraploid genomes of Acorus and the evolution of monocots.</title>
        <authorList>
            <person name="Ma L."/>
            <person name="Liu K.W."/>
            <person name="Li Z."/>
            <person name="Hsiao Y.Y."/>
            <person name="Qi Y."/>
            <person name="Fu T."/>
            <person name="Tang G.D."/>
            <person name="Zhang D."/>
            <person name="Sun W.H."/>
            <person name="Liu D.K."/>
            <person name="Li Y."/>
            <person name="Chen G.Z."/>
            <person name="Liu X.D."/>
            <person name="Liao X.Y."/>
            <person name="Jiang Y.T."/>
            <person name="Yu X."/>
            <person name="Hao Y."/>
            <person name="Huang J."/>
            <person name="Zhao X.W."/>
            <person name="Ke S."/>
            <person name="Chen Y.Y."/>
            <person name="Wu W.L."/>
            <person name="Hsu J.L."/>
            <person name="Lin Y.F."/>
            <person name="Huang M.D."/>
            <person name="Li C.Y."/>
            <person name="Huang L."/>
            <person name="Wang Z.W."/>
            <person name="Zhao X."/>
            <person name="Zhong W.Y."/>
            <person name="Peng D.H."/>
            <person name="Ahmad S."/>
            <person name="Lan S."/>
            <person name="Zhang J.S."/>
            <person name="Tsai W.C."/>
            <person name="Van de Peer Y."/>
            <person name="Liu Z.J."/>
        </authorList>
    </citation>
    <scope>NUCLEOTIDE SEQUENCE</scope>
    <source>
        <strain evidence="8">CP</strain>
    </source>
</reference>
<dbReference type="SUPFAM" id="SSF82114">
    <property type="entry name" value="Riboflavin kinase-like"/>
    <property type="match status" value="1"/>
</dbReference>
<dbReference type="Gene3D" id="1.10.150.240">
    <property type="entry name" value="Putative phosphatase, domain 2"/>
    <property type="match status" value="1"/>
</dbReference>
<keyword evidence="3" id="KW-0285">Flavoprotein</keyword>
<dbReference type="Proteomes" id="UP001180020">
    <property type="component" value="Unassembled WGS sequence"/>
</dbReference>
<proteinExistence type="predicted"/>
<evidence type="ECO:0000256" key="3">
    <source>
        <dbReference type="ARBA" id="ARBA00022630"/>
    </source>
</evidence>
<evidence type="ECO:0000256" key="5">
    <source>
        <dbReference type="ARBA" id="ARBA00022679"/>
    </source>
</evidence>
<accession>A0AAV9F693</accession>
<dbReference type="AlphaFoldDB" id="A0AAV9F693"/>
<dbReference type="InterPro" id="IPR041492">
    <property type="entry name" value="HAD_2"/>
</dbReference>
<comment type="caution">
    <text evidence="8">The sequence shown here is derived from an EMBL/GenBank/DDBJ whole genome shotgun (WGS) entry which is preliminary data.</text>
</comment>
<evidence type="ECO:0000256" key="2">
    <source>
        <dbReference type="ARBA" id="ARBA00022490"/>
    </source>
</evidence>
<dbReference type="InterPro" id="IPR023214">
    <property type="entry name" value="HAD_sf"/>
</dbReference>